<feature type="region of interest" description="Disordered" evidence="1">
    <location>
        <begin position="20"/>
        <end position="39"/>
    </location>
</feature>
<accession>A0A9X0CL76</accession>
<evidence type="ECO:0000313" key="3">
    <source>
        <dbReference type="EMBL" id="KAJ7363487.1"/>
    </source>
</evidence>
<dbReference type="AlphaFoldDB" id="A0A9X0CL76"/>
<keyword evidence="3" id="KW-0378">Hydrolase</keyword>
<dbReference type="InterPro" id="IPR058856">
    <property type="entry name" value="ASCC3_N"/>
</dbReference>
<dbReference type="GO" id="GO:0003678">
    <property type="term" value="F:DNA helicase activity"/>
    <property type="evidence" value="ECO:0007669"/>
    <property type="project" value="UniProtKB-EC"/>
</dbReference>
<organism evidence="3 4">
    <name type="scientific">Desmophyllum pertusum</name>
    <dbReference type="NCBI Taxonomy" id="174260"/>
    <lineage>
        <taxon>Eukaryota</taxon>
        <taxon>Metazoa</taxon>
        <taxon>Cnidaria</taxon>
        <taxon>Anthozoa</taxon>
        <taxon>Hexacorallia</taxon>
        <taxon>Scleractinia</taxon>
        <taxon>Caryophylliina</taxon>
        <taxon>Caryophylliidae</taxon>
        <taxon>Desmophyllum</taxon>
    </lineage>
</organism>
<protein>
    <submittedName>
        <fullName evidence="3">Activating signal cointegrator 1 complex subunit</fullName>
        <ecNumber evidence="3">3.6.4.12</ecNumber>
    </submittedName>
</protein>
<gene>
    <name evidence="3" type="primary">ASCC3_1</name>
    <name evidence="3" type="ORF">OS493_009642</name>
</gene>
<dbReference type="EC" id="3.6.4.12" evidence="3"/>
<dbReference type="EMBL" id="MU827305">
    <property type="protein sequence ID" value="KAJ7363487.1"/>
    <property type="molecule type" value="Genomic_DNA"/>
</dbReference>
<dbReference type="GO" id="GO:0016787">
    <property type="term" value="F:hydrolase activity"/>
    <property type="evidence" value="ECO:0007669"/>
    <property type="project" value="UniProtKB-KW"/>
</dbReference>
<proteinExistence type="predicted"/>
<sequence>MPPIELPRLTGSLRAFSGLSSPYVRPPENGDDLKRKRQLRSKKQLEKTLSWSELKGLILDATSFDKIATQEVRTLLKELVHTSAEIVGRDSSGEAVESASVFVFTTLKDVNHIGKGESAN</sequence>
<reference evidence="3" key="1">
    <citation type="submission" date="2023-01" db="EMBL/GenBank/DDBJ databases">
        <title>Genome assembly of the deep-sea coral Lophelia pertusa.</title>
        <authorList>
            <person name="Herrera S."/>
            <person name="Cordes E."/>
        </authorList>
    </citation>
    <scope>NUCLEOTIDE SEQUENCE</scope>
    <source>
        <strain evidence="3">USNM1676648</strain>
        <tissue evidence="3">Polyp</tissue>
    </source>
</reference>
<comment type="caution">
    <text evidence="3">The sequence shown here is derived from an EMBL/GenBank/DDBJ whole genome shotgun (WGS) entry which is preliminary data.</text>
</comment>
<dbReference type="Proteomes" id="UP001163046">
    <property type="component" value="Unassembled WGS sequence"/>
</dbReference>
<dbReference type="Pfam" id="PF26582">
    <property type="entry name" value="ASCC3_N"/>
    <property type="match status" value="1"/>
</dbReference>
<feature type="domain" description="ASCC3-like N-terminal" evidence="2">
    <location>
        <begin position="62"/>
        <end position="118"/>
    </location>
</feature>
<evidence type="ECO:0000256" key="1">
    <source>
        <dbReference type="SAM" id="MobiDB-lite"/>
    </source>
</evidence>
<evidence type="ECO:0000259" key="2">
    <source>
        <dbReference type="Pfam" id="PF26582"/>
    </source>
</evidence>
<name>A0A9X0CL76_9CNID</name>
<evidence type="ECO:0000313" key="4">
    <source>
        <dbReference type="Proteomes" id="UP001163046"/>
    </source>
</evidence>
<keyword evidence="4" id="KW-1185">Reference proteome</keyword>